<dbReference type="CDD" id="cd00446">
    <property type="entry name" value="GrpE"/>
    <property type="match status" value="1"/>
</dbReference>
<dbReference type="GO" id="GO:0000774">
    <property type="term" value="F:adenyl-nucleotide exchange factor activity"/>
    <property type="evidence" value="ECO:0007669"/>
    <property type="project" value="InterPro"/>
</dbReference>
<keyword evidence="13" id="KW-0175">Coiled coil</keyword>
<protein>
    <recommendedName>
        <fullName evidence="8 10">Protein GrpE</fullName>
    </recommendedName>
    <alternativeName>
        <fullName evidence="9 10">HSP-70 cofactor</fullName>
    </alternativeName>
</protein>
<comment type="subcellular location">
    <subcellularLocation>
        <location evidence="1 10">Cytoplasm</location>
    </subcellularLocation>
</comment>
<reference evidence="15 16" key="1">
    <citation type="submission" date="2011-02" db="EMBL/GenBank/DDBJ databases">
        <authorList>
            <person name="Muzny D."/>
            <person name="Qin X."/>
            <person name="Buhay C."/>
            <person name="Dugan-Rocha S."/>
            <person name="Ding Y."/>
            <person name="Chen G."/>
            <person name="Hawes A."/>
            <person name="Holder M."/>
            <person name="Jhangiani S."/>
            <person name="Johnson A."/>
            <person name="Khan Z."/>
            <person name="Li Z."/>
            <person name="Liu W."/>
            <person name="Liu X."/>
            <person name="Perez L."/>
            <person name="Shen H."/>
            <person name="Wang Q."/>
            <person name="Watt J."/>
            <person name="Xi L."/>
            <person name="Xin Y."/>
            <person name="Zhou J."/>
            <person name="Deng J."/>
            <person name="Jiang H."/>
            <person name="Liu Y."/>
            <person name="Qu J."/>
            <person name="Song X.-Z."/>
            <person name="Zhang L."/>
            <person name="Villasana D."/>
            <person name="Johnson A."/>
            <person name="Liu J."/>
            <person name="Liyanage D."/>
            <person name="Lorensuhewa L."/>
            <person name="Robinson T."/>
            <person name="Song A."/>
            <person name="Song B.-B."/>
            <person name="Dinh H."/>
            <person name="Thornton R."/>
            <person name="Coyle M."/>
            <person name="Francisco L."/>
            <person name="Jackson L."/>
            <person name="Javaid M."/>
            <person name="Korchina V."/>
            <person name="Kovar C."/>
            <person name="Mata R."/>
            <person name="Mathew T."/>
            <person name="Ngo R."/>
            <person name="Nguyen L."/>
            <person name="Nguyen N."/>
            <person name="Okwuonu G."/>
            <person name="Ongeri F."/>
            <person name="Pham C."/>
            <person name="Simmons D."/>
            <person name="Wilczek-Boney K."/>
            <person name="Hale W."/>
            <person name="Jakkamsetti A."/>
            <person name="Pham P."/>
            <person name="Ruth R."/>
            <person name="San Lucas F."/>
            <person name="Warren J."/>
            <person name="Zhang J."/>
            <person name="Zhao Z."/>
            <person name="Zhou C."/>
            <person name="Zhu D."/>
            <person name="Lee S."/>
            <person name="Bess C."/>
            <person name="Blankenburg K."/>
            <person name="Forbes L."/>
            <person name="Fu Q."/>
            <person name="Gubbala S."/>
            <person name="Hirani K."/>
            <person name="Jayaseelan J.C."/>
            <person name="Lara F."/>
            <person name="Munidasa M."/>
            <person name="Palculict T."/>
            <person name="Patil S."/>
            <person name="Pu L.-L."/>
            <person name="Saada N."/>
            <person name="Tang L."/>
            <person name="Weissenberger G."/>
            <person name="Zhu Y."/>
            <person name="Hemphill L."/>
            <person name="Shang Y."/>
            <person name="Youmans B."/>
            <person name="Ayvaz T."/>
            <person name="Ross M."/>
            <person name="Santibanez J."/>
            <person name="Aqrawi P."/>
            <person name="Gross S."/>
            <person name="Joshi V."/>
            <person name="Fowler G."/>
            <person name="Nazareth L."/>
            <person name="Reid J."/>
            <person name="Worley K."/>
            <person name="Petrosino J."/>
            <person name="Highlander S."/>
            <person name="Gibbs R."/>
        </authorList>
    </citation>
    <scope>NUCLEOTIDE SEQUENCE [LARGE SCALE GENOMIC DNA]</scope>
    <source>
        <strain evidence="15 16">DSM 15829</strain>
    </source>
</reference>
<dbReference type="eggNOG" id="COG0576">
    <property type="taxonomic scope" value="Bacteria"/>
</dbReference>
<dbReference type="GO" id="GO:0051087">
    <property type="term" value="F:protein-folding chaperone binding"/>
    <property type="evidence" value="ECO:0007669"/>
    <property type="project" value="InterPro"/>
</dbReference>
<gene>
    <name evidence="10 15" type="primary">grpE</name>
    <name evidence="15" type="ORF">HMPREF0091_11100</name>
</gene>
<dbReference type="HAMAP" id="MF_01151">
    <property type="entry name" value="GrpE"/>
    <property type="match status" value="1"/>
</dbReference>
<evidence type="ECO:0000256" key="4">
    <source>
        <dbReference type="ARBA" id="ARBA00022490"/>
    </source>
</evidence>
<dbReference type="InterPro" id="IPR000740">
    <property type="entry name" value="GrpE"/>
</dbReference>
<evidence type="ECO:0000256" key="6">
    <source>
        <dbReference type="ARBA" id="ARBA00023186"/>
    </source>
</evidence>
<keyword evidence="5 10" id="KW-0346">Stress response</keyword>
<evidence type="ECO:0000256" key="1">
    <source>
        <dbReference type="ARBA" id="ARBA00004496"/>
    </source>
</evidence>
<feature type="region of interest" description="Disordered" evidence="14">
    <location>
        <begin position="258"/>
        <end position="279"/>
    </location>
</feature>
<dbReference type="SUPFAM" id="SSF51064">
    <property type="entry name" value="Head domain of nucleotide exchange factor GrpE"/>
    <property type="match status" value="1"/>
</dbReference>
<dbReference type="Gene3D" id="3.90.20.20">
    <property type="match status" value="1"/>
</dbReference>
<organism evidence="15 16">
    <name type="scientific">Fannyhessea vaginae DSM 15829</name>
    <dbReference type="NCBI Taxonomy" id="525256"/>
    <lineage>
        <taxon>Bacteria</taxon>
        <taxon>Bacillati</taxon>
        <taxon>Actinomycetota</taxon>
        <taxon>Coriobacteriia</taxon>
        <taxon>Coriobacteriales</taxon>
        <taxon>Atopobiaceae</taxon>
        <taxon>Fannyhessea</taxon>
    </lineage>
</organism>
<feature type="compositionally biased region" description="Basic and acidic residues" evidence="14">
    <location>
        <begin position="25"/>
        <end position="39"/>
    </location>
</feature>
<comment type="subunit">
    <text evidence="3 10">Homodimer.</text>
</comment>
<dbReference type="AlphaFoldDB" id="F1T6P9"/>
<comment type="caution">
    <text evidence="15">The sequence shown here is derived from an EMBL/GenBank/DDBJ whole genome shotgun (WGS) entry which is preliminary data.</text>
</comment>
<evidence type="ECO:0000256" key="3">
    <source>
        <dbReference type="ARBA" id="ARBA00011738"/>
    </source>
</evidence>
<dbReference type="RefSeq" id="WP_006303308.1">
    <property type="nucleotide sequence ID" value="NZ_ACGK02000004.1"/>
</dbReference>
<dbReference type="InterPro" id="IPR013805">
    <property type="entry name" value="GrpE_CC"/>
</dbReference>
<dbReference type="InterPro" id="IPR009012">
    <property type="entry name" value="GrpE_head"/>
</dbReference>
<evidence type="ECO:0000256" key="9">
    <source>
        <dbReference type="ARBA" id="ARBA00076414"/>
    </source>
</evidence>
<dbReference type="OrthoDB" id="5191115at2"/>
<dbReference type="PANTHER" id="PTHR21237:SF23">
    <property type="entry name" value="GRPE PROTEIN HOMOLOG, MITOCHONDRIAL"/>
    <property type="match status" value="1"/>
</dbReference>
<dbReference type="EMBL" id="ACGK02000004">
    <property type="protein sequence ID" value="EGF22774.1"/>
    <property type="molecule type" value="Genomic_DNA"/>
</dbReference>
<dbReference type="Pfam" id="PF01025">
    <property type="entry name" value="GrpE"/>
    <property type="match status" value="1"/>
</dbReference>
<dbReference type="Proteomes" id="UP000005947">
    <property type="component" value="Unassembled WGS sequence"/>
</dbReference>
<evidence type="ECO:0000256" key="5">
    <source>
        <dbReference type="ARBA" id="ARBA00023016"/>
    </source>
</evidence>
<dbReference type="GO" id="GO:0042803">
    <property type="term" value="F:protein homodimerization activity"/>
    <property type="evidence" value="ECO:0007669"/>
    <property type="project" value="InterPro"/>
</dbReference>
<dbReference type="Gene3D" id="2.30.22.10">
    <property type="entry name" value="Head domain of nucleotide exchange factor GrpE"/>
    <property type="match status" value="1"/>
</dbReference>
<proteinExistence type="inferred from homology"/>
<keyword evidence="16" id="KW-1185">Reference proteome</keyword>
<evidence type="ECO:0000256" key="2">
    <source>
        <dbReference type="ARBA" id="ARBA00009054"/>
    </source>
</evidence>
<dbReference type="GO" id="GO:0005737">
    <property type="term" value="C:cytoplasm"/>
    <property type="evidence" value="ECO:0007669"/>
    <property type="project" value="UniProtKB-SubCell"/>
</dbReference>
<evidence type="ECO:0000313" key="15">
    <source>
        <dbReference type="EMBL" id="EGF22774.1"/>
    </source>
</evidence>
<feature type="region of interest" description="Disordered" evidence="14">
    <location>
        <begin position="1"/>
        <end position="47"/>
    </location>
</feature>
<dbReference type="GeneID" id="93210743"/>
<evidence type="ECO:0000256" key="14">
    <source>
        <dbReference type="SAM" id="MobiDB-lite"/>
    </source>
</evidence>
<evidence type="ECO:0000256" key="11">
    <source>
        <dbReference type="RuleBase" id="RU000639"/>
    </source>
</evidence>
<evidence type="ECO:0000256" key="10">
    <source>
        <dbReference type="HAMAP-Rule" id="MF_01151"/>
    </source>
</evidence>
<dbReference type="FunFam" id="2.30.22.10:FF:000001">
    <property type="entry name" value="Protein GrpE"/>
    <property type="match status" value="1"/>
</dbReference>
<feature type="compositionally biased region" description="Polar residues" evidence="14">
    <location>
        <begin position="268"/>
        <end position="279"/>
    </location>
</feature>
<feature type="coiled-coil region" evidence="13">
    <location>
        <begin position="79"/>
        <end position="127"/>
    </location>
</feature>
<comment type="similarity">
    <text evidence="2 10 12">Belongs to the GrpE family.</text>
</comment>
<dbReference type="PROSITE" id="PS01071">
    <property type="entry name" value="GRPE"/>
    <property type="match status" value="1"/>
</dbReference>
<keyword evidence="6 10" id="KW-0143">Chaperone</keyword>
<evidence type="ECO:0000313" key="16">
    <source>
        <dbReference type="Proteomes" id="UP000005947"/>
    </source>
</evidence>
<evidence type="ECO:0000256" key="8">
    <source>
        <dbReference type="ARBA" id="ARBA00072274"/>
    </source>
</evidence>
<dbReference type="PRINTS" id="PR00773">
    <property type="entry name" value="GRPEPROTEIN"/>
</dbReference>
<evidence type="ECO:0000256" key="7">
    <source>
        <dbReference type="ARBA" id="ARBA00053401"/>
    </source>
</evidence>
<keyword evidence="4 10" id="KW-0963">Cytoplasm</keyword>
<dbReference type="SUPFAM" id="SSF58014">
    <property type="entry name" value="Coiled-coil domain of nucleotide exchange factor GrpE"/>
    <property type="match status" value="1"/>
</dbReference>
<dbReference type="PANTHER" id="PTHR21237">
    <property type="entry name" value="GRPE PROTEIN"/>
    <property type="match status" value="1"/>
</dbReference>
<comment type="function">
    <text evidence="7 10 11">Participates actively in the response to hyperosmotic and heat shock by preventing the aggregation of stress-denatured proteins, in association with DnaK and GrpE. It is the nucleotide exchange factor for DnaK and may function as a thermosensor. Unfolded proteins bind initially to DnaJ; upon interaction with the DnaJ-bound protein, DnaK hydrolyzes its bound ATP, resulting in the formation of a stable complex. GrpE releases ADP from DnaK; ATP binding to DnaK triggers the release of the substrate protein, thus completing the reaction cycle. Several rounds of ATP-dependent interactions between DnaJ, DnaK and GrpE are required for fully efficient folding.</text>
</comment>
<sequence>MMPKDEKQDFSHEGAADASQQMPHSHHDIPSAHKSDDKSPAQACSSCDTAAHGTEHLDACADEDATVAAAIAAGEKAAREDIKADFDKLKKEHDELSGQLEDLQDTLDAKSKEAAAANQKFMRLQADWNNYRRRTAQERLDEQARAAEKLVLSLLPVIDDMERAANHAASLDNKDDNFTQFLDGISQVHDKMLAILAKEGVEVIDPAGKAFDPLIHQAVGRQENKDVYADTVADVYQKGYRMGGKVIRNAMVTVTFGGPARPADTQDDATSSDGASEQA</sequence>
<feature type="compositionally biased region" description="Basic and acidic residues" evidence="14">
    <location>
        <begin position="1"/>
        <end position="15"/>
    </location>
</feature>
<accession>F1T6P9</accession>
<name>F1T6P9_9ACTN</name>
<dbReference type="GO" id="GO:0006457">
    <property type="term" value="P:protein folding"/>
    <property type="evidence" value="ECO:0007669"/>
    <property type="project" value="InterPro"/>
</dbReference>
<dbReference type="GO" id="GO:0051082">
    <property type="term" value="F:unfolded protein binding"/>
    <property type="evidence" value="ECO:0007669"/>
    <property type="project" value="TreeGrafter"/>
</dbReference>
<evidence type="ECO:0000256" key="13">
    <source>
        <dbReference type="SAM" id="Coils"/>
    </source>
</evidence>
<evidence type="ECO:0000256" key="12">
    <source>
        <dbReference type="RuleBase" id="RU004478"/>
    </source>
</evidence>